<protein>
    <submittedName>
        <fullName evidence="1">Uncharacterized protein</fullName>
    </submittedName>
</protein>
<comment type="caution">
    <text evidence="1">The sequence shown here is derived from an EMBL/GenBank/DDBJ whole genome shotgun (WGS) entry which is preliminary data.</text>
</comment>
<dbReference type="EMBL" id="MU853798">
    <property type="protein sequence ID" value="KAK3940253.1"/>
    <property type="molecule type" value="Genomic_DNA"/>
</dbReference>
<proteinExistence type="predicted"/>
<dbReference type="Proteomes" id="UP001303473">
    <property type="component" value="Unassembled WGS sequence"/>
</dbReference>
<evidence type="ECO:0000313" key="1">
    <source>
        <dbReference type="EMBL" id="KAK3940253.1"/>
    </source>
</evidence>
<keyword evidence="2" id="KW-1185">Reference proteome</keyword>
<name>A0AAN6N9K3_9PEZI</name>
<evidence type="ECO:0000313" key="2">
    <source>
        <dbReference type="Proteomes" id="UP001303473"/>
    </source>
</evidence>
<organism evidence="1 2">
    <name type="scientific">Diplogelasinospora grovesii</name>
    <dbReference type="NCBI Taxonomy" id="303347"/>
    <lineage>
        <taxon>Eukaryota</taxon>
        <taxon>Fungi</taxon>
        <taxon>Dikarya</taxon>
        <taxon>Ascomycota</taxon>
        <taxon>Pezizomycotina</taxon>
        <taxon>Sordariomycetes</taxon>
        <taxon>Sordariomycetidae</taxon>
        <taxon>Sordariales</taxon>
        <taxon>Diplogelasinosporaceae</taxon>
        <taxon>Diplogelasinospora</taxon>
    </lineage>
</organism>
<sequence>MAAFINPESAVRVLGTMKRTQDPLEDAGAFYYKYLKEWHLECAKPIPGTDNGISSTRDGIDRLLDMDEPGLRRLVDEHFERHIQFPGKGKGDVK</sequence>
<reference evidence="2" key="1">
    <citation type="journal article" date="2023" name="Mol. Phylogenet. Evol.">
        <title>Genome-scale phylogeny and comparative genomics of the fungal order Sordariales.</title>
        <authorList>
            <person name="Hensen N."/>
            <person name="Bonometti L."/>
            <person name="Westerberg I."/>
            <person name="Brannstrom I.O."/>
            <person name="Guillou S."/>
            <person name="Cros-Aarteil S."/>
            <person name="Calhoun S."/>
            <person name="Haridas S."/>
            <person name="Kuo A."/>
            <person name="Mondo S."/>
            <person name="Pangilinan J."/>
            <person name="Riley R."/>
            <person name="LaButti K."/>
            <person name="Andreopoulos B."/>
            <person name="Lipzen A."/>
            <person name="Chen C."/>
            <person name="Yan M."/>
            <person name="Daum C."/>
            <person name="Ng V."/>
            <person name="Clum A."/>
            <person name="Steindorff A."/>
            <person name="Ohm R.A."/>
            <person name="Martin F."/>
            <person name="Silar P."/>
            <person name="Natvig D.O."/>
            <person name="Lalanne C."/>
            <person name="Gautier V."/>
            <person name="Ament-Velasquez S.L."/>
            <person name="Kruys A."/>
            <person name="Hutchinson M.I."/>
            <person name="Powell A.J."/>
            <person name="Barry K."/>
            <person name="Miller A.N."/>
            <person name="Grigoriev I.V."/>
            <person name="Debuchy R."/>
            <person name="Gladieux P."/>
            <person name="Hiltunen Thoren M."/>
            <person name="Johannesson H."/>
        </authorList>
    </citation>
    <scope>NUCLEOTIDE SEQUENCE [LARGE SCALE GENOMIC DNA]</scope>
    <source>
        <strain evidence="2">CBS 340.73</strain>
    </source>
</reference>
<dbReference type="AlphaFoldDB" id="A0AAN6N9K3"/>
<gene>
    <name evidence="1" type="ORF">QBC46DRAFT_435019</name>
</gene>
<accession>A0AAN6N9K3</accession>